<sequence length="161" mass="17864">MIERVQALMSETLSQQYDTTQQMAPLNDPKSLASTPSSFISSSSGKNAVNHFCLAQPYFLLAECLDSDNKVDGDILVLNTDNFQDSLVAHEYLLVLYYQNGSSASNDFLGKLPALAKHLKKINSAIHVAKFEDNAQQSYKINYKKPTQLSSLNSALRQPMD</sequence>
<dbReference type="AlphaFoldDB" id="A0A915DQQ0"/>
<keyword evidence="1" id="KW-1185">Reference proteome</keyword>
<name>A0A915DQQ0_9BILA</name>
<dbReference type="Proteomes" id="UP000887574">
    <property type="component" value="Unplaced"/>
</dbReference>
<protein>
    <submittedName>
        <fullName evidence="2">Uncharacterized protein</fullName>
    </submittedName>
</protein>
<evidence type="ECO:0000313" key="2">
    <source>
        <dbReference type="WBParaSite" id="jg22123"/>
    </source>
</evidence>
<dbReference type="WBParaSite" id="jg22123">
    <property type="protein sequence ID" value="jg22123"/>
    <property type="gene ID" value="jg22123"/>
</dbReference>
<proteinExistence type="predicted"/>
<reference evidence="2" key="1">
    <citation type="submission" date="2022-11" db="UniProtKB">
        <authorList>
            <consortium name="WormBaseParasite"/>
        </authorList>
    </citation>
    <scope>IDENTIFICATION</scope>
</reference>
<organism evidence="1 2">
    <name type="scientific">Ditylenchus dipsaci</name>
    <dbReference type="NCBI Taxonomy" id="166011"/>
    <lineage>
        <taxon>Eukaryota</taxon>
        <taxon>Metazoa</taxon>
        <taxon>Ecdysozoa</taxon>
        <taxon>Nematoda</taxon>
        <taxon>Chromadorea</taxon>
        <taxon>Rhabditida</taxon>
        <taxon>Tylenchina</taxon>
        <taxon>Tylenchomorpha</taxon>
        <taxon>Sphaerularioidea</taxon>
        <taxon>Anguinidae</taxon>
        <taxon>Anguininae</taxon>
        <taxon>Ditylenchus</taxon>
    </lineage>
</organism>
<dbReference type="SUPFAM" id="SSF52833">
    <property type="entry name" value="Thioredoxin-like"/>
    <property type="match status" value="1"/>
</dbReference>
<evidence type="ECO:0000313" key="1">
    <source>
        <dbReference type="Proteomes" id="UP000887574"/>
    </source>
</evidence>
<accession>A0A915DQQ0</accession>
<dbReference type="InterPro" id="IPR036249">
    <property type="entry name" value="Thioredoxin-like_sf"/>
</dbReference>